<dbReference type="PROSITE" id="PS51257">
    <property type="entry name" value="PROKAR_LIPOPROTEIN"/>
    <property type="match status" value="1"/>
</dbReference>
<keyword evidence="2" id="KW-1185">Reference proteome</keyword>
<evidence type="ECO:0000313" key="2">
    <source>
        <dbReference type="Proteomes" id="UP000198432"/>
    </source>
</evidence>
<dbReference type="EMBL" id="FZOQ01000005">
    <property type="protein sequence ID" value="SNS38636.1"/>
    <property type="molecule type" value="Genomic_DNA"/>
</dbReference>
<dbReference type="OrthoDB" id="1013052at2"/>
<dbReference type="RefSeq" id="WP_089318656.1">
    <property type="nucleotide sequence ID" value="NZ_FZOQ01000005.1"/>
</dbReference>
<dbReference type="Proteomes" id="UP000198432">
    <property type="component" value="Unassembled WGS sequence"/>
</dbReference>
<organism evidence="1 2">
    <name type="scientific">Pontibacter ummariensis</name>
    <dbReference type="NCBI Taxonomy" id="1610492"/>
    <lineage>
        <taxon>Bacteria</taxon>
        <taxon>Pseudomonadati</taxon>
        <taxon>Bacteroidota</taxon>
        <taxon>Cytophagia</taxon>
        <taxon>Cytophagales</taxon>
        <taxon>Hymenobacteraceae</taxon>
        <taxon>Pontibacter</taxon>
    </lineage>
</organism>
<name>A0A239E1R7_9BACT</name>
<sequence length="388" mass="43799">MKKYIYLIVSFAAFTFTACDPMEDVYEELDQLNPDVYAPELAIELASKDYELLKGKTGVPAYVAKDYYFKSEAEAAELIPQILNSKYPQFDNGTSVTVTYNELVQKFNENTTSGVVKYTVTEEDYDALGERYPNFNSAEDLINFLEYKYPSPQENQLVVLTYDYYASGSTSTLVGSFLYTNGEWVVAYHVTPENYDSVGNGRYDNFEAKDEESLPAYFNKFLSEKFLAAKTGEIKYVSYAYYSGRTSQEIYTMMYNGTKWVAVEATITVAKALQFAKQDGNWKPDLTVRYDLVAADYQWIAANPALGNESNRANLASYGNFYQSSTTSSNYWSPEAVLKALGALLKNKYPAAEEGQKFQLTYAAYKGGNIAVTVTLILENGEYVEYKK</sequence>
<dbReference type="AlphaFoldDB" id="A0A239E1R7"/>
<proteinExistence type="predicted"/>
<protein>
    <submittedName>
        <fullName evidence="1">Uncharacterized protein</fullName>
    </submittedName>
</protein>
<accession>A0A239E1R7</accession>
<evidence type="ECO:0000313" key="1">
    <source>
        <dbReference type="EMBL" id="SNS38636.1"/>
    </source>
</evidence>
<gene>
    <name evidence="1" type="ORF">SAMN06296052_105243</name>
</gene>
<reference evidence="2" key="1">
    <citation type="submission" date="2017-06" db="EMBL/GenBank/DDBJ databases">
        <authorList>
            <person name="Varghese N."/>
            <person name="Submissions S."/>
        </authorList>
    </citation>
    <scope>NUCLEOTIDE SEQUENCE [LARGE SCALE GENOMIC DNA]</scope>
    <source>
        <strain evidence="2">NKM1</strain>
    </source>
</reference>